<comment type="caution">
    <text evidence="1">The sequence shown here is derived from an EMBL/GenBank/DDBJ whole genome shotgun (WGS) entry which is preliminary data.</text>
</comment>
<proteinExistence type="predicted"/>
<keyword evidence="2" id="KW-1185">Reference proteome</keyword>
<gene>
    <name evidence="1" type="ORF">DH2020_038027</name>
</gene>
<reference evidence="1 2" key="1">
    <citation type="journal article" date="2021" name="Comput. Struct. Biotechnol. J.">
        <title>De novo genome assembly of the potent medicinal plant Rehmannia glutinosa using nanopore technology.</title>
        <authorList>
            <person name="Ma L."/>
            <person name="Dong C."/>
            <person name="Song C."/>
            <person name="Wang X."/>
            <person name="Zheng X."/>
            <person name="Niu Y."/>
            <person name="Chen S."/>
            <person name="Feng W."/>
        </authorList>
    </citation>
    <scope>NUCLEOTIDE SEQUENCE [LARGE SCALE GENOMIC DNA]</scope>
    <source>
        <strain evidence="1">DH-2019</strain>
    </source>
</reference>
<dbReference type="InterPro" id="IPR016024">
    <property type="entry name" value="ARM-type_fold"/>
</dbReference>
<name>A0ABR0V0Z4_REHGL</name>
<dbReference type="InterPro" id="IPR011989">
    <property type="entry name" value="ARM-like"/>
</dbReference>
<protein>
    <recommendedName>
        <fullName evidence="3">U-box domain-containing protein</fullName>
    </recommendedName>
</protein>
<dbReference type="Gene3D" id="1.25.10.10">
    <property type="entry name" value="Leucine-rich Repeat Variant"/>
    <property type="match status" value="1"/>
</dbReference>
<dbReference type="EMBL" id="JABTTQ020001795">
    <property type="protein sequence ID" value="KAK6128223.1"/>
    <property type="molecule type" value="Genomic_DNA"/>
</dbReference>
<organism evidence="1 2">
    <name type="scientific">Rehmannia glutinosa</name>
    <name type="common">Chinese foxglove</name>
    <dbReference type="NCBI Taxonomy" id="99300"/>
    <lineage>
        <taxon>Eukaryota</taxon>
        <taxon>Viridiplantae</taxon>
        <taxon>Streptophyta</taxon>
        <taxon>Embryophyta</taxon>
        <taxon>Tracheophyta</taxon>
        <taxon>Spermatophyta</taxon>
        <taxon>Magnoliopsida</taxon>
        <taxon>eudicotyledons</taxon>
        <taxon>Gunneridae</taxon>
        <taxon>Pentapetalae</taxon>
        <taxon>asterids</taxon>
        <taxon>lamiids</taxon>
        <taxon>Lamiales</taxon>
        <taxon>Orobanchaceae</taxon>
        <taxon>Rehmannieae</taxon>
        <taxon>Rehmannia</taxon>
    </lineage>
</organism>
<evidence type="ECO:0000313" key="1">
    <source>
        <dbReference type="EMBL" id="KAK6128223.1"/>
    </source>
</evidence>
<accession>A0ABR0V0Z4</accession>
<dbReference type="Proteomes" id="UP001318860">
    <property type="component" value="Unassembled WGS sequence"/>
</dbReference>
<dbReference type="SUPFAM" id="SSF48371">
    <property type="entry name" value="ARM repeat"/>
    <property type="match status" value="1"/>
</dbReference>
<evidence type="ECO:0000313" key="2">
    <source>
        <dbReference type="Proteomes" id="UP001318860"/>
    </source>
</evidence>
<sequence length="90" mass="9721">MIVEEVARVLNYGDLKAKIEAARDLRRLVRKSSSANSKSAVRCRFAVAGVIEPLVLMLQSSFPLAAREAALLALLNLAAGNQSTSSFLYV</sequence>
<evidence type="ECO:0008006" key="3">
    <source>
        <dbReference type="Google" id="ProtNLM"/>
    </source>
</evidence>